<proteinExistence type="predicted"/>
<keyword evidence="4" id="KW-0479">Metal-binding</keyword>
<dbReference type="EMBL" id="PEXA01000045">
    <property type="protein sequence ID" value="PIU33176.1"/>
    <property type="molecule type" value="Genomic_DNA"/>
</dbReference>
<accession>A0A2M6YPV9</accession>
<dbReference type="GO" id="GO:0004817">
    <property type="term" value="F:cysteine-tRNA ligase activity"/>
    <property type="evidence" value="ECO:0007669"/>
    <property type="project" value="TreeGrafter"/>
</dbReference>
<dbReference type="PANTHER" id="PTHR10890:SF3">
    <property type="entry name" value="CYSTEINE--TRNA LIGASE, CYTOPLASMIC"/>
    <property type="match status" value="1"/>
</dbReference>
<dbReference type="AlphaFoldDB" id="A0A2M6YPV9"/>
<evidence type="ECO:0000256" key="5">
    <source>
        <dbReference type="ARBA" id="ARBA00022741"/>
    </source>
</evidence>
<dbReference type="SUPFAM" id="SSF52374">
    <property type="entry name" value="Nucleotidylyl transferase"/>
    <property type="match status" value="1"/>
</dbReference>
<dbReference type="Gene3D" id="1.20.120.1910">
    <property type="entry name" value="Cysteine-tRNA ligase, C-terminal anti-codon recognition domain"/>
    <property type="match status" value="1"/>
</dbReference>
<keyword evidence="3 9" id="KW-0436">Ligase</keyword>
<dbReference type="GO" id="GO:0006423">
    <property type="term" value="P:cysteinyl-tRNA aminoacylation"/>
    <property type="evidence" value="ECO:0007669"/>
    <property type="project" value="TreeGrafter"/>
</dbReference>
<dbReference type="InterPro" id="IPR014729">
    <property type="entry name" value="Rossmann-like_a/b/a_fold"/>
</dbReference>
<keyword evidence="5" id="KW-0547">Nucleotide-binding</keyword>
<comment type="subunit">
    <text evidence="2">Monomer.</text>
</comment>
<keyword evidence="7" id="KW-0067">ATP-binding</keyword>
<evidence type="ECO:0000313" key="9">
    <source>
        <dbReference type="EMBL" id="PIU33176.1"/>
    </source>
</evidence>
<evidence type="ECO:0000259" key="8">
    <source>
        <dbReference type="Pfam" id="PF01406"/>
    </source>
</evidence>
<evidence type="ECO:0000256" key="4">
    <source>
        <dbReference type="ARBA" id="ARBA00022723"/>
    </source>
</evidence>
<dbReference type="GO" id="GO:0005829">
    <property type="term" value="C:cytosol"/>
    <property type="evidence" value="ECO:0007669"/>
    <property type="project" value="TreeGrafter"/>
</dbReference>
<dbReference type="Proteomes" id="UP000229559">
    <property type="component" value="Unassembled WGS sequence"/>
</dbReference>
<comment type="caution">
    <text evidence="9">The sequence shown here is derived from an EMBL/GenBank/DDBJ whole genome shotgun (WGS) entry which is preliminary data.</text>
</comment>
<dbReference type="Pfam" id="PF01406">
    <property type="entry name" value="tRNA-synt_1e"/>
    <property type="match status" value="1"/>
</dbReference>
<reference evidence="10" key="1">
    <citation type="submission" date="2017-09" db="EMBL/GenBank/DDBJ databases">
        <title>Depth-based differentiation of microbial function through sediment-hosted aquifers and enrichment of novel symbionts in the deep terrestrial subsurface.</title>
        <authorList>
            <person name="Probst A.J."/>
            <person name="Ladd B."/>
            <person name="Jarett J.K."/>
            <person name="Geller-Mcgrath D.E."/>
            <person name="Sieber C.M.K."/>
            <person name="Emerson J.B."/>
            <person name="Anantharaman K."/>
            <person name="Thomas B.C."/>
            <person name="Malmstrom R."/>
            <person name="Stieglmeier M."/>
            <person name="Klingl A."/>
            <person name="Woyke T."/>
            <person name="Ryan C.M."/>
            <person name="Banfield J.F."/>
        </authorList>
    </citation>
    <scope>NUCLEOTIDE SEQUENCE [LARGE SCALE GENOMIC DNA]</scope>
</reference>
<dbReference type="InterPro" id="IPR032678">
    <property type="entry name" value="tRNA-synt_1_cat_dom"/>
</dbReference>
<comment type="cofactor">
    <cofactor evidence="1">
        <name>Zn(2+)</name>
        <dbReference type="ChEBI" id="CHEBI:29105"/>
    </cofactor>
</comment>
<dbReference type="InterPro" id="IPR009080">
    <property type="entry name" value="tRNAsynth_Ia_anticodon-bd"/>
</dbReference>
<name>A0A2M6YPV9_9BACT</name>
<dbReference type="InterPro" id="IPR024909">
    <property type="entry name" value="Cys-tRNA/MSH_ligase"/>
</dbReference>
<organism evidence="9 10">
    <name type="scientific">Candidatus Shapirobacteria bacterium CG07_land_8_20_14_0_80_39_12</name>
    <dbReference type="NCBI Taxonomy" id="1974480"/>
    <lineage>
        <taxon>Bacteria</taxon>
        <taxon>Candidatus Shapironibacteriota</taxon>
    </lineage>
</organism>
<evidence type="ECO:0000256" key="6">
    <source>
        <dbReference type="ARBA" id="ARBA00022833"/>
    </source>
</evidence>
<gene>
    <name evidence="9" type="ORF">COT04_01435</name>
</gene>
<evidence type="ECO:0000256" key="1">
    <source>
        <dbReference type="ARBA" id="ARBA00001947"/>
    </source>
</evidence>
<protein>
    <submittedName>
        <fullName evidence="9">Cysteine--tRNA ligase</fullName>
    </submittedName>
</protein>
<dbReference type="PRINTS" id="PR00983">
    <property type="entry name" value="TRNASYNTHCYS"/>
</dbReference>
<evidence type="ECO:0000256" key="7">
    <source>
        <dbReference type="ARBA" id="ARBA00022840"/>
    </source>
</evidence>
<dbReference type="PANTHER" id="PTHR10890">
    <property type="entry name" value="CYSTEINYL-TRNA SYNTHETASE"/>
    <property type="match status" value="1"/>
</dbReference>
<evidence type="ECO:0000256" key="2">
    <source>
        <dbReference type="ARBA" id="ARBA00011245"/>
    </source>
</evidence>
<keyword evidence="6" id="KW-0862">Zinc</keyword>
<sequence>PDVLTRATEHIPEQIDLIKKIEKNGFTYQTKTGLVFDTSKFPDYAKFAKLDLEKQKPGARVEVDPEKKNPWDFLLWVTNQPKHLMQWESPWGKGFPGWHIECTAMSTKYLGERFDIHTGGIEHIPVHHSNEIAQAYGAFGHQAVNYWLHNGWLVFKGEKMSKSSGGNNLLATDLIKKGFEPLSFRYLVLTSHYRQGMNFTWESLKGAQAAYQKLISLTQLWQTKKPREKVSDYDLEKINSFKKEFQKKVATDLNWPEALAVVWQMAKSNLPPNDKLELIRDFDEVLGLDLIKKAQVKFEIPEEIEEMKEERESLRKTNQWQKADELRKKIETKGFILEDTPQGAILKKKK</sequence>
<feature type="non-terminal residue" evidence="9">
    <location>
        <position position="1"/>
    </location>
</feature>
<evidence type="ECO:0000313" key="10">
    <source>
        <dbReference type="Proteomes" id="UP000229559"/>
    </source>
</evidence>
<dbReference type="GO" id="GO:0005524">
    <property type="term" value="F:ATP binding"/>
    <property type="evidence" value="ECO:0007669"/>
    <property type="project" value="UniProtKB-KW"/>
</dbReference>
<dbReference type="SUPFAM" id="SSF47323">
    <property type="entry name" value="Anticodon-binding domain of a subclass of class I aminoacyl-tRNA synthetases"/>
    <property type="match status" value="1"/>
</dbReference>
<dbReference type="Gene3D" id="3.40.50.620">
    <property type="entry name" value="HUPs"/>
    <property type="match status" value="1"/>
</dbReference>
<feature type="domain" description="tRNA synthetases class I catalytic" evidence="8">
    <location>
        <begin position="1"/>
        <end position="208"/>
    </location>
</feature>
<dbReference type="GO" id="GO:0046872">
    <property type="term" value="F:metal ion binding"/>
    <property type="evidence" value="ECO:0007669"/>
    <property type="project" value="UniProtKB-KW"/>
</dbReference>
<evidence type="ECO:0000256" key="3">
    <source>
        <dbReference type="ARBA" id="ARBA00022598"/>
    </source>
</evidence>